<feature type="transmembrane region" description="Helical" evidence="1">
    <location>
        <begin position="347"/>
        <end position="363"/>
    </location>
</feature>
<feature type="transmembrane region" description="Helical" evidence="1">
    <location>
        <begin position="116"/>
        <end position="136"/>
    </location>
</feature>
<dbReference type="PANTHER" id="PTHR36840">
    <property type="entry name" value="BLL5714 PROTEIN"/>
    <property type="match status" value="1"/>
</dbReference>
<feature type="transmembrane region" description="Helical" evidence="1">
    <location>
        <begin position="90"/>
        <end position="110"/>
    </location>
</feature>
<dbReference type="PANTHER" id="PTHR36840:SF1">
    <property type="entry name" value="BLL5714 PROTEIN"/>
    <property type="match status" value="1"/>
</dbReference>
<gene>
    <name evidence="2" type="ORF">CLV30_12325</name>
</gene>
<feature type="transmembrane region" description="Helical" evidence="1">
    <location>
        <begin position="148"/>
        <end position="165"/>
    </location>
</feature>
<evidence type="ECO:0000313" key="2">
    <source>
        <dbReference type="EMBL" id="PSK97226.1"/>
    </source>
</evidence>
<evidence type="ECO:0000256" key="1">
    <source>
        <dbReference type="SAM" id="Phobius"/>
    </source>
</evidence>
<keyword evidence="1" id="KW-1133">Transmembrane helix</keyword>
<feature type="transmembrane region" description="Helical" evidence="1">
    <location>
        <begin position="238"/>
        <end position="263"/>
    </location>
</feature>
<feature type="transmembrane region" description="Helical" evidence="1">
    <location>
        <begin position="369"/>
        <end position="386"/>
    </location>
</feature>
<name>A0A2P8DJ19_9ACTN</name>
<feature type="transmembrane region" description="Helical" evidence="1">
    <location>
        <begin position="31"/>
        <end position="50"/>
    </location>
</feature>
<feature type="transmembrane region" description="Helical" evidence="1">
    <location>
        <begin position="315"/>
        <end position="335"/>
    </location>
</feature>
<feature type="transmembrane region" description="Helical" evidence="1">
    <location>
        <begin position="56"/>
        <end position="78"/>
    </location>
</feature>
<dbReference type="InterPro" id="IPR010640">
    <property type="entry name" value="Low_temperature_requirement_A"/>
</dbReference>
<proteinExistence type="predicted"/>
<dbReference type="Proteomes" id="UP000243528">
    <property type="component" value="Unassembled WGS sequence"/>
</dbReference>
<dbReference type="OrthoDB" id="7698234at2"/>
<dbReference type="AlphaFoldDB" id="A0A2P8DJ19"/>
<keyword evidence="3" id="KW-1185">Reference proteome</keyword>
<keyword evidence="1" id="KW-0472">Membrane</keyword>
<dbReference type="EMBL" id="PYGE01000023">
    <property type="protein sequence ID" value="PSK97226.1"/>
    <property type="molecule type" value="Genomic_DNA"/>
</dbReference>
<feature type="transmembrane region" description="Helical" evidence="1">
    <location>
        <begin position="284"/>
        <end position="303"/>
    </location>
</feature>
<dbReference type="RefSeq" id="WP_106539432.1">
    <property type="nucleotide sequence ID" value="NZ_PYGE01000023.1"/>
</dbReference>
<organism evidence="2 3">
    <name type="scientific">Haloactinopolyspora alba</name>
    <dbReference type="NCBI Taxonomy" id="648780"/>
    <lineage>
        <taxon>Bacteria</taxon>
        <taxon>Bacillati</taxon>
        <taxon>Actinomycetota</taxon>
        <taxon>Actinomycetes</taxon>
        <taxon>Jiangellales</taxon>
        <taxon>Jiangellaceae</taxon>
        <taxon>Haloactinopolyspora</taxon>
    </lineage>
</organism>
<reference evidence="2 3" key="1">
    <citation type="submission" date="2018-03" db="EMBL/GenBank/DDBJ databases">
        <title>Genomic Encyclopedia of Archaeal and Bacterial Type Strains, Phase II (KMG-II): from individual species to whole genera.</title>
        <authorList>
            <person name="Goeker M."/>
        </authorList>
    </citation>
    <scope>NUCLEOTIDE SEQUENCE [LARGE SCALE GENOMIC DNA]</scope>
    <source>
        <strain evidence="2 3">DSM 45211</strain>
    </source>
</reference>
<accession>A0A2P8DJ19</accession>
<protein>
    <submittedName>
        <fullName evidence="2">Low temperature requirement protein LtrA</fullName>
    </submittedName>
</protein>
<keyword evidence="1" id="KW-0812">Transmembrane</keyword>
<dbReference type="Pfam" id="PF06772">
    <property type="entry name" value="LtrA"/>
    <property type="match status" value="1"/>
</dbReference>
<evidence type="ECO:0000313" key="3">
    <source>
        <dbReference type="Proteomes" id="UP000243528"/>
    </source>
</evidence>
<comment type="caution">
    <text evidence="2">The sequence shown here is derived from an EMBL/GenBank/DDBJ whole genome shotgun (WGS) entry which is preliminary data.</text>
</comment>
<sequence>MSETAPVGRFASVLTRPESGPRRSEVGPIELFFDLVYVFAIIQISHTLLADPTWSGAAQVGVLYLAVWWAWNYTAWAMNWLDPRNGWVRLFNAVLMLAGLGMALALPHAFDEDGLLFAGCFVFAQLLRPLFMMYAARGKQLGRNYLHLFTWSAVAGVLWIVGALAPEDARLWVWLLALAIDYLAPRADFRVPGLGSAPMSTWPVDAEHLAERNRLVFIIALGESILIMGFTLSELDVISTSAVVVTILGFVGLLVQWWNYFAIAGPEVADHSGERGETRVLRSAFAYAHSVMVAGAIVVAVSIELRTTHDHLDGPMVLTTVGGPLLYLVGNVLYLRSRTGQVARSRYIAGGLLVLVGVLTYAARDELEPFALGLSTVLVMVGLAVYTQRMSSRPASAPR</sequence>